<dbReference type="eggNOG" id="COG0707">
    <property type="taxonomic scope" value="Bacteria"/>
</dbReference>
<dbReference type="AlphaFoldDB" id="S7VD18"/>
<gene>
    <name evidence="1" type="ORF">ADICYQ_3491</name>
</gene>
<evidence type="ECO:0000313" key="2">
    <source>
        <dbReference type="Proteomes" id="UP000014974"/>
    </source>
</evidence>
<proteinExistence type="predicted"/>
<dbReference type="Proteomes" id="UP000014974">
    <property type="component" value="Unassembled WGS sequence"/>
</dbReference>
<organism evidence="1 2">
    <name type="scientific">Cyclobacterium qasimii M12-11B</name>
    <dbReference type="NCBI Taxonomy" id="641524"/>
    <lineage>
        <taxon>Bacteria</taxon>
        <taxon>Pseudomonadati</taxon>
        <taxon>Bacteroidota</taxon>
        <taxon>Cytophagia</taxon>
        <taxon>Cytophagales</taxon>
        <taxon>Cyclobacteriaceae</taxon>
        <taxon>Cyclobacterium</taxon>
    </lineage>
</organism>
<dbReference type="EMBL" id="ATNM01000123">
    <property type="protein sequence ID" value="EPR67467.1"/>
    <property type="molecule type" value="Genomic_DNA"/>
</dbReference>
<name>S7VD18_9BACT</name>
<reference evidence="1 2" key="1">
    <citation type="journal article" date="2013" name="Genome Announc.">
        <title>Draft Genome Sequence of Cyclobacterium qasimii Strain M12-11BT, Isolated from Arctic Marine Sediment.</title>
        <authorList>
            <person name="Shivaji S."/>
            <person name="Ara S."/>
            <person name="Singh A."/>
            <person name="Kumar Pinnaka A."/>
        </authorList>
    </citation>
    <scope>NUCLEOTIDE SEQUENCE [LARGE SCALE GENOMIC DNA]</scope>
    <source>
        <strain evidence="1 2">M12-11B</strain>
    </source>
</reference>
<protein>
    <submittedName>
        <fullName evidence="1">Uncharacterized protein</fullName>
    </submittedName>
</protein>
<evidence type="ECO:0000313" key="1">
    <source>
        <dbReference type="EMBL" id="EPR67467.1"/>
    </source>
</evidence>
<comment type="caution">
    <text evidence="1">The sequence shown here is derived from an EMBL/GenBank/DDBJ whole genome shotgun (WGS) entry which is preliminary data.</text>
</comment>
<accession>S7VD18</accession>
<sequence length="118" mass="13727">MERFLHKIANENMDLDVKFIGITESGASINNTKIVESFEQPAFRNKYFSVMNLVKTPKSTLILFLVSLRLRRNTMSFPLSLPDLGWRFHFHFYLKGDIQKLFLLKPGLGLKHNLTQGR</sequence>
<dbReference type="STRING" id="641524.ADICYQ_3491"/>